<sequence>MPPTIAAISPASTGAPEATAIPSDNGIATRKTTNEAGTSRPGARKRFTTACGSKVTLRIESQAEGHRGSNQ</sequence>
<keyword evidence="3" id="KW-1185">Reference proteome</keyword>
<proteinExistence type="predicted"/>
<evidence type="ECO:0000313" key="2">
    <source>
        <dbReference type="EMBL" id="GAA2738602.1"/>
    </source>
</evidence>
<dbReference type="EMBL" id="BAAATZ010000042">
    <property type="protein sequence ID" value="GAA2738602.1"/>
    <property type="molecule type" value="Genomic_DNA"/>
</dbReference>
<evidence type="ECO:0000313" key="3">
    <source>
        <dbReference type="Proteomes" id="UP001501842"/>
    </source>
</evidence>
<reference evidence="2 3" key="1">
    <citation type="journal article" date="2019" name="Int. J. Syst. Evol. Microbiol.">
        <title>The Global Catalogue of Microorganisms (GCM) 10K type strain sequencing project: providing services to taxonomists for standard genome sequencing and annotation.</title>
        <authorList>
            <consortium name="The Broad Institute Genomics Platform"/>
            <consortium name="The Broad Institute Genome Sequencing Center for Infectious Disease"/>
            <person name="Wu L."/>
            <person name="Ma J."/>
        </authorList>
    </citation>
    <scope>NUCLEOTIDE SEQUENCE [LARGE SCALE GENOMIC DNA]</scope>
    <source>
        <strain evidence="2 3">JCM 8201</strain>
    </source>
</reference>
<feature type="compositionally biased region" description="Basic and acidic residues" evidence="1">
    <location>
        <begin position="61"/>
        <end position="71"/>
    </location>
</feature>
<protein>
    <submittedName>
        <fullName evidence="2">Uncharacterized protein</fullName>
    </submittedName>
</protein>
<organism evidence="2 3">
    <name type="scientific">Actinocorallia aurantiaca</name>
    <dbReference type="NCBI Taxonomy" id="46204"/>
    <lineage>
        <taxon>Bacteria</taxon>
        <taxon>Bacillati</taxon>
        <taxon>Actinomycetota</taxon>
        <taxon>Actinomycetes</taxon>
        <taxon>Streptosporangiales</taxon>
        <taxon>Thermomonosporaceae</taxon>
        <taxon>Actinocorallia</taxon>
    </lineage>
</organism>
<accession>A0ABN3UUB9</accession>
<comment type="caution">
    <text evidence="2">The sequence shown here is derived from an EMBL/GenBank/DDBJ whole genome shotgun (WGS) entry which is preliminary data.</text>
</comment>
<evidence type="ECO:0000256" key="1">
    <source>
        <dbReference type="SAM" id="MobiDB-lite"/>
    </source>
</evidence>
<gene>
    <name evidence="2" type="ORF">GCM10010439_73200</name>
</gene>
<dbReference type="Proteomes" id="UP001501842">
    <property type="component" value="Unassembled WGS sequence"/>
</dbReference>
<name>A0ABN3UUB9_9ACTN</name>
<feature type="region of interest" description="Disordered" evidence="1">
    <location>
        <begin position="1"/>
        <end position="71"/>
    </location>
</feature>